<protein>
    <recommendedName>
        <fullName evidence="4">PD-(D/E)XK endonuclease-like domain-containing protein</fullName>
    </recommendedName>
</protein>
<dbReference type="Pfam" id="PF12705">
    <property type="entry name" value="PDDEXK_1"/>
    <property type="match status" value="1"/>
</dbReference>
<name>A0ABQ2CFQ0_9MICC</name>
<dbReference type="RefSeq" id="WP_188730613.1">
    <property type="nucleotide sequence ID" value="NZ_BMKV01000004.1"/>
</dbReference>
<proteinExistence type="predicted"/>
<comment type="caution">
    <text evidence="5">The sequence shown here is derived from an EMBL/GenBank/DDBJ whole genome shotgun (WGS) entry which is preliminary data.</text>
</comment>
<keyword evidence="2" id="KW-0378">Hydrolase</keyword>
<evidence type="ECO:0000256" key="1">
    <source>
        <dbReference type="ARBA" id="ARBA00022763"/>
    </source>
</evidence>
<evidence type="ECO:0000313" key="5">
    <source>
        <dbReference type="EMBL" id="GGI86900.1"/>
    </source>
</evidence>
<organism evidence="5 6">
    <name type="scientific">Pseudarthrobacter scleromae</name>
    <dbReference type="NCBI Taxonomy" id="158897"/>
    <lineage>
        <taxon>Bacteria</taxon>
        <taxon>Bacillati</taxon>
        <taxon>Actinomycetota</taxon>
        <taxon>Actinomycetes</taxon>
        <taxon>Micrococcales</taxon>
        <taxon>Micrococcaceae</taxon>
        <taxon>Pseudarthrobacter</taxon>
    </lineage>
</organism>
<keyword evidence="2" id="KW-0067">ATP-binding</keyword>
<feature type="domain" description="PD-(D/E)XK endonuclease-like" evidence="4">
    <location>
        <begin position="538"/>
        <end position="830"/>
    </location>
</feature>
<accession>A0ABQ2CFQ0</accession>
<evidence type="ECO:0000256" key="2">
    <source>
        <dbReference type="ARBA" id="ARBA00022806"/>
    </source>
</evidence>
<keyword evidence="3" id="KW-0234">DNA repair</keyword>
<keyword evidence="1" id="KW-0227">DNA damage</keyword>
<gene>
    <name evidence="5" type="ORF">GCM10007175_25130</name>
</gene>
<keyword evidence="6" id="KW-1185">Reference proteome</keyword>
<evidence type="ECO:0000259" key="4">
    <source>
        <dbReference type="Pfam" id="PF12705"/>
    </source>
</evidence>
<evidence type="ECO:0000313" key="6">
    <source>
        <dbReference type="Proteomes" id="UP000658754"/>
    </source>
</evidence>
<dbReference type="Proteomes" id="UP000658754">
    <property type="component" value="Unassembled WGS sequence"/>
</dbReference>
<evidence type="ECO:0000256" key="3">
    <source>
        <dbReference type="ARBA" id="ARBA00023204"/>
    </source>
</evidence>
<reference evidence="6" key="1">
    <citation type="journal article" date="2019" name="Int. J. Syst. Evol. Microbiol.">
        <title>The Global Catalogue of Microorganisms (GCM) 10K type strain sequencing project: providing services to taxonomists for standard genome sequencing and annotation.</title>
        <authorList>
            <consortium name="The Broad Institute Genomics Platform"/>
            <consortium name="The Broad Institute Genome Sequencing Center for Infectious Disease"/>
            <person name="Wu L."/>
            <person name="Ma J."/>
        </authorList>
    </citation>
    <scope>NUCLEOTIDE SEQUENCE [LARGE SCALE GENOMIC DNA]</scope>
    <source>
        <strain evidence="6">CGMCC 1.3601</strain>
    </source>
</reference>
<keyword evidence="2" id="KW-0347">Helicase</keyword>
<dbReference type="EMBL" id="BMKV01000004">
    <property type="protein sequence ID" value="GGI86900.1"/>
    <property type="molecule type" value="Genomic_DNA"/>
</dbReference>
<dbReference type="InterPro" id="IPR011604">
    <property type="entry name" value="PDDEXK-like_dom_sf"/>
</dbReference>
<keyword evidence="2" id="KW-0547">Nucleotide-binding</keyword>
<dbReference type="InterPro" id="IPR038726">
    <property type="entry name" value="PDDEXK_AddAB-type"/>
</dbReference>
<sequence>MARLAEQDSPEAWFHGSFSVDPWSTAIDLLNMRDELVVNGWSGLAPEGSTPKLKAISALEQSRLPLDRAFADFPLELIHELESEATAHWPLGISQFELQHPRGSFPAIWNRLIGALERRGVTVLEPSVPTEPVGEVTALVARTEWEAAEHTARWLASAGTTEGEHSTDRSAVVASTSTALLDQELQRRRLPRIGVSSRSRWRAMDQIIPLFFTVIWGPVDVQLLGEFLNLPVSPVRRAAARHLLHALSQQPGTGGDEWLAAIQKISDDETLGPLVAAELDQLLGTGLLTDDGTVTGTAVVERAQWLRTQLSRRVQLYPQLESVLSQLNEFTALIDGPEPVTRKTIARILESVIPASASPLAGGEAAPWVTLRSLGELCDDVDTLVWWGCQDDGQARSRHWDDAERQALLGAGVVLPDPAALAELELSVAVNAARHCRRLLLVRAAEISGEPTKAHPVLSSLAFSTLPTPLPGTPEENKKAVEHAISAFSTTPAKVVRDGVWRLAGRTAALTPVQPAQTRPVPASHELGPRPEFMPDKLSYSQLSTLIGCSMKWVLEKKGRLKVGDAQSVPTGNTMIGTLVHRVVEELFGDLYAANRAVPQPAEVQAKLDQLVPHYASELLLPGHGSKLAGLRPVIENSVIKLFQALQTQGVYIRATEHEFSKPALFNVNGTRIEVKVSGYIDVLAADQQAEPVVIDLKWTNRSNYRREEITQGDAMQLALYHWALDDGPDPMSTVAEDAAMSYYMLKQGEFASTSTLFGPALASPASSRSTWRRSVRAAEFSISEVVGGRVLAAGRQELGSSAEQRDTATADDRLYQKPPCNFCDFSALCGLKGDLS</sequence>
<dbReference type="Gene3D" id="3.90.320.10">
    <property type="match status" value="1"/>
</dbReference>